<evidence type="ECO:0000256" key="1">
    <source>
        <dbReference type="SAM" id="Phobius"/>
    </source>
</evidence>
<keyword evidence="1" id="KW-0472">Membrane</keyword>
<sequence>MDLPLLFLGDEGLVGWRTDLAFGAGRDGCFATAFLLVGVVYFFTNVRR</sequence>
<keyword evidence="3" id="KW-1185">Reference proteome</keyword>
<proteinExistence type="predicted"/>
<feature type="transmembrane region" description="Helical" evidence="1">
    <location>
        <begin position="20"/>
        <end position="43"/>
    </location>
</feature>
<reference evidence="2 3" key="1">
    <citation type="journal article" date="2013" name="Genome Announc.">
        <title>Draft Genome Sequence of Psychrobacter aquaticus Strain CMS 56T, Isolated from a Cyanobacterial Mat Sample Collected from Water Bodies in the McMurdo Dry Valley Region of Antarctica.</title>
        <authorList>
            <person name="Reddy G.S."/>
            <person name="Ara S."/>
            <person name="Singh A."/>
            <person name="Kumar Pinnaka A."/>
            <person name="Shivaji S."/>
        </authorList>
    </citation>
    <scope>NUCLEOTIDE SEQUENCE [LARGE SCALE GENOMIC DNA]</scope>
    <source>
        <strain evidence="2 3">CMS 56</strain>
    </source>
</reference>
<keyword evidence="1" id="KW-0812">Transmembrane</keyword>
<dbReference type="PATRIC" id="fig|1354303.4.peg.2239"/>
<dbReference type="STRING" id="1354303.M917_2273"/>
<dbReference type="AlphaFoldDB" id="U4T222"/>
<comment type="caution">
    <text evidence="2">The sequence shown here is derived from an EMBL/GenBank/DDBJ whole genome shotgun (WGS) entry which is preliminary data.</text>
</comment>
<protein>
    <submittedName>
        <fullName evidence="2">Uncharacterized protein</fullName>
    </submittedName>
</protein>
<organism evidence="2 3">
    <name type="scientific">Psychrobacter aquaticus CMS 56</name>
    <dbReference type="NCBI Taxonomy" id="1354303"/>
    <lineage>
        <taxon>Bacteria</taxon>
        <taxon>Pseudomonadati</taxon>
        <taxon>Pseudomonadota</taxon>
        <taxon>Gammaproteobacteria</taxon>
        <taxon>Moraxellales</taxon>
        <taxon>Moraxellaceae</taxon>
        <taxon>Psychrobacter</taxon>
    </lineage>
</organism>
<evidence type="ECO:0000313" key="2">
    <source>
        <dbReference type="EMBL" id="ERL54927.1"/>
    </source>
</evidence>
<evidence type="ECO:0000313" key="3">
    <source>
        <dbReference type="Proteomes" id="UP000016761"/>
    </source>
</evidence>
<dbReference type="EMBL" id="AUSW01000034">
    <property type="protein sequence ID" value="ERL54927.1"/>
    <property type="molecule type" value="Genomic_DNA"/>
</dbReference>
<keyword evidence="1" id="KW-1133">Transmembrane helix</keyword>
<accession>U4T222</accession>
<dbReference type="Proteomes" id="UP000016761">
    <property type="component" value="Unassembled WGS sequence"/>
</dbReference>
<gene>
    <name evidence="2" type="ORF">M917_2273</name>
</gene>
<name>U4T222_9GAMM</name>